<name>A0A409YSL9_9AGAR</name>
<evidence type="ECO:0000259" key="1">
    <source>
        <dbReference type="Pfam" id="PF12770"/>
    </source>
</evidence>
<reference evidence="2 3" key="1">
    <citation type="journal article" date="2018" name="Evol. Lett.">
        <title>Horizontal gene cluster transfer increased hallucinogenic mushroom diversity.</title>
        <authorList>
            <person name="Reynolds H.T."/>
            <person name="Vijayakumar V."/>
            <person name="Gluck-Thaler E."/>
            <person name="Korotkin H.B."/>
            <person name="Matheny P.B."/>
            <person name="Slot J.C."/>
        </authorList>
    </citation>
    <scope>NUCLEOTIDE SEQUENCE [LARGE SCALE GENOMIC DNA]</scope>
    <source>
        <strain evidence="2 3">SRW20</strain>
    </source>
</reference>
<dbReference type="Pfam" id="PF12770">
    <property type="entry name" value="CHAT"/>
    <property type="match status" value="1"/>
</dbReference>
<accession>A0A409YSL9</accession>
<dbReference type="STRING" id="231916.A0A409YSL9"/>
<gene>
    <name evidence="2" type="ORF">CVT26_007504</name>
</gene>
<feature type="domain" description="CHAT" evidence="1">
    <location>
        <begin position="866"/>
        <end position="1162"/>
    </location>
</feature>
<dbReference type="InterPro" id="IPR024983">
    <property type="entry name" value="CHAT_dom"/>
</dbReference>
<sequence>MSLPPNVEVINKFNLTDSHSGGPLTSVIVGVFPKEGRQYTALDVLWLIESTERCRREEDIPGWDDILVALLHNSAVGIFERFSTTKNPKDLDVVITLHRKIVAATDPGHHDYPTRVSNLASFIEDRYKHFHNVDDLDHVVNLLRMILFERMDFDLDSWYYGYLADILVARYDISRTEEDAEEVLALRRRVFELTPMIPVMDYVKAMKGFSQAMAEVFRIRQDGTMMNQAIQLQRLVIAFSLSDPDDTNLQDNQRDLAEFMFARFGTSSQQEGDIEEMVEIYEQLLQHDRLCRSGPHAGSIHSHLSAVLNERFRRIGSIDDLDRAISTQLEALEIQGGQHRMRHTSLVLLGYMLRSKFIYDGQTDAIDRAIKCLREALELVPHPHDDRPMVLNNLSIVLRRSFEEYNEYHYLQEAMELEEEALKLPPTTTENRLASLSNMAGLMWVRYHRTGGELKELEAITALYEDALALMTDKHPSYPFICGNLGTILGILLDNKPDANEDDLERPMNLIRLCLSGFDESHEENCTVSGNLGVACFRMYRVTRNPDQLEEGIQSFRHAANHPSAATSQRFRAAKAWAASAEETGDPSALEAYRTVIQMLPELVTVNTDLESRQQRLRSGVTNTNGIGLAAASHALQAGIVEDGVEFLEQGRSLFWSQALKLRTPLSDLIQSHPDLAERFQTIGRQLEKDSFQTRQTEVDATSTPNEITALMASHEDSLSVGHLKTEWDTVLSEIRQQQGFEKFLLPGSISSTIRQLEHRLDGPVIMLCITRKISGAIIISGNGMEYLTLPVTFVELSSLVKILNAISVSGRSECPDPPDETAHPTLEDLYDEYLRLETSIVGRAVRKRPLLRHRPSISSMLQFVLEELWTKISEPLVQFLKLEKSTPPLRAYWCLTGQATFLPIHAAGVYERDHIDRAESLMDYMVSSYIPTLDALRNILQNEDEEENNINLGRDFLTIVQPQTLPSALEEMQKIEKLYTAHPQAYSNLSLKKLGESPSNPATISSVLDHLSNASIVHFACHGKQVSKNPLESGLILEDGKLTISRIMQVEIKHARLAFLCACETAMGEKELPDESMHLGAALLFTGFQGVVATMWSIADVDGPNVAEVFYESLMTKRIDKQQEGQAFLNTKKGARALHEAVMKLRSDGVPLERWVPFIYLGR</sequence>
<evidence type="ECO:0000313" key="3">
    <source>
        <dbReference type="Proteomes" id="UP000284706"/>
    </source>
</evidence>
<organism evidence="2 3">
    <name type="scientific">Gymnopilus dilepis</name>
    <dbReference type="NCBI Taxonomy" id="231916"/>
    <lineage>
        <taxon>Eukaryota</taxon>
        <taxon>Fungi</taxon>
        <taxon>Dikarya</taxon>
        <taxon>Basidiomycota</taxon>
        <taxon>Agaricomycotina</taxon>
        <taxon>Agaricomycetes</taxon>
        <taxon>Agaricomycetidae</taxon>
        <taxon>Agaricales</taxon>
        <taxon>Agaricineae</taxon>
        <taxon>Hymenogastraceae</taxon>
        <taxon>Gymnopilus</taxon>
    </lineage>
</organism>
<dbReference type="EMBL" id="NHYE01000387">
    <property type="protein sequence ID" value="PPR06025.1"/>
    <property type="molecule type" value="Genomic_DNA"/>
</dbReference>
<evidence type="ECO:0000313" key="2">
    <source>
        <dbReference type="EMBL" id="PPR06025.1"/>
    </source>
</evidence>
<dbReference type="Proteomes" id="UP000284706">
    <property type="component" value="Unassembled WGS sequence"/>
</dbReference>
<comment type="caution">
    <text evidence="2">The sequence shown here is derived from an EMBL/GenBank/DDBJ whole genome shotgun (WGS) entry which is preliminary data.</text>
</comment>
<dbReference type="AlphaFoldDB" id="A0A409YSL9"/>
<dbReference type="OrthoDB" id="9991317at2759"/>
<protein>
    <recommendedName>
        <fullName evidence="1">CHAT domain-containing protein</fullName>
    </recommendedName>
</protein>
<dbReference type="SUPFAM" id="SSF48452">
    <property type="entry name" value="TPR-like"/>
    <property type="match status" value="1"/>
</dbReference>
<proteinExistence type="predicted"/>
<keyword evidence="3" id="KW-1185">Reference proteome</keyword>
<dbReference type="Gene3D" id="1.25.40.10">
    <property type="entry name" value="Tetratricopeptide repeat domain"/>
    <property type="match status" value="1"/>
</dbReference>
<dbReference type="InParanoid" id="A0A409YSL9"/>
<dbReference type="InterPro" id="IPR011990">
    <property type="entry name" value="TPR-like_helical_dom_sf"/>
</dbReference>